<dbReference type="RefSeq" id="WP_206782541.1">
    <property type="nucleotide sequence ID" value="NZ_CM125968.1"/>
</dbReference>
<dbReference type="InterPro" id="IPR050855">
    <property type="entry name" value="NDM-1-like"/>
</dbReference>
<dbReference type="InterPro" id="IPR001279">
    <property type="entry name" value="Metallo-B-lactamas"/>
</dbReference>
<evidence type="ECO:0000313" key="2">
    <source>
        <dbReference type="EMBL" id="MBN8251847.1"/>
    </source>
</evidence>
<dbReference type="PANTHER" id="PTHR42951:SF9">
    <property type="entry name" value="METAL-DEPENDENT HYDROLASE"/>
    <property type="match status" value="1"/>
</dbReference>
<dbReference type="AlphaFoldDB" id="A0A8I1MF07"/>
<accession>A0A8I1MF07</accession>
<keyword evidence="2" id="KW-0378">Hydrolase</keyword>
<dbReference type="PANTHER" id="PTHR42951">
    <property type="entry name" value="METALLO-BETA-LACTAMASE DOMAIN-CONTAINING"/>
    <property type="match status" value="1"/>
</dbReference>
<proteinExistence type="predicted"/>
<dbReference type="EMBL" id="JAEMWV010000004">
    <property type="protein sequence ID" value="MBN8251847.1"/>
    <property type="molecule type" value="Genomic_DNA"/>
</dbReference>
<organism evidence="2 3">
    <name type="scientific">Priestia flexa</name>
    <dbReference type="NCBI Taxonomy" id="86664"/>
    <lineage>
        <taxon>Bacteria</taxon>
        <taxon>Bacillati</taxon>
        <taxon>Bacillota</taxon>
        <taxon>Bacilli</taxon>
        <taxon>Bacillales</taxon>
        <taxon>Bacillaceae</taxon>
        <taxon>Priestia</taxon>
    </lineage>
</organism>
<comment type="caution">
    <text evidence="2">The sequence shown here is derived from an EMBL/GenBank/DDBJ whole genome shotgun (WGS) entry which is preliminary data.</text>
</comment>
<feature type="domain" description="Metallo-beta-lactamase" evidence="1">
    <location>
        <begin position="20"/>
        <end position="212"/>
    </location>
</feature>
<dbReference type="Gene3D" id="3.60.15.10">
    <property type="entry name" value="Ribonuclease Z/Hydroxyacylglutathione hydrolase-like"/>
    <property type="match status" value="1"/>
</dbReference>
<dbReference type="Proteomes" id="UP000664578">
    <property type="component" value="Unassembled WGS sequence"/>
</dbReference>
<dbReference type="GO" id="GO:0016787">
    <property type="term" value="F:hydrolase activity"/>
    <property type="evidence" value="ECO:0007669"/>
    <property type="project" value="UniProtKB-KW"/>
</dbReference>
<dbReference type="CDD" id="cd07721">
    <property type="entry name" value="yflN-like_MBL-fold"/>
    <property type="match status" value="1"/>
</dbReference>
<dbReference type="SUPFAM" id="SSF56281">
    <property type="entry name" value="Metallo-hydrolase/oxidoreductase"/>
    <property type="match status" value="1"/>
</dbReference>
<evidence type="ECO:0000259" key="1">
    <source>
        <dbReference type="SMART" id="SM00849"/>
    </source>
</evidence>
<dbReference type="InterPro" id="IPR036866">
    <property type="entry name" value="RibonucZ/Hydroxyglut_hydro"/>
</dbReference>
<dbReference type="Pfam" id="PF00753">
    <property type="entry name" value="Lactamase_B"/>
    <property type="match status" value="1"/>
</dbReference>
<protein>
    <submittedName>
        <fullName evidence="2">MBL fold metallo-hydrolase</fullName>
    </submittedName>
</protein>
<gene>
    <name evidence="2" type="ORF">JF537_09660</name>
</gene>
<name>A0A8I1MF07_9BACI</name>
<evidence type="ECO:0000313" key="3">
    <source>
        <dbReference type="Proteomes" id="UP000664578"/>
    </source>
</evidence>
<sequence length="234" mass="25790">MKVTRFDTLYQLTFFPNLFPINCYIIEEEAELTLIDAGLFSHGPKIIEVIKSLSKPLTTILLTHGHDDHVGSVDILKKEFPHAQLCISARDSLLLNGDKRLLEDEGMLPIKGGISNKIKSSPDRLLYEQDTVGSLKVISSPGHTPGSISLFDERNRFLIAGDAFQTKGGIAVAGMLNLTFPFPAFATWDKKRSLNSAKQLADLHPKLLAVGHGTCITDPYEAMLKAIQKAENTF</sequence>
<dbReference type="SMART" id="SM00849">
    <property type="entry name" value="Lactamase_B"/>
    <property type="match status" value="1"/>
</dbReference>
<reference evidence="2" key="1">
    <citation type="submission" date="2020-12" db="EMBL/GenBank/DDBJ databases">
        <title>PHA producing bacteria isolated from mangrove.</title>
        <authorList>
            <person name="Zheng W."/>
            <person name="Yu S."/>
            <person name="Huang Y."/>
        </authorList>
    </citation>
    <scope>NUCLEOTIDE SEQUENCE</scope>
    <source>
        <strain evidence="2">GN22-4</strain>
    </source>
</reference>